<dbReference type="RefSeq" id="WP_232036132.1">
    <property type="nucleotide sequence ID" value="NZ_LR025742.1"/>
</dbReference>
<organism evidence="1 2">
    <name type="scientific">Burkholderia stabilis</name>
    <dbReference type="NCBI Taxonomy" id="95485"/>
    <lineage>
        <taxon>Bacteria</taxon>
        <taxon>Pseudomonadati</taxon>
        <taxon>Pseudomonadota</taxon>
        <taxon>Betaproteobacteria</taxon>
        <taxon>Burkholderiales</taxon>
        <taxon>Burkholderiaceae</taxon>
        <taxon>Burkholderia</taxon>
        <taxon>Burkholderia cepacia complex</taxon>
    </lineage>
</organism>
<dbReference type="AlphaFoldDB" id="A0AAJ5N959"/>
<sequence length="60" mass="6691">MLSMIAVNSDAHSIFFRMHRPNDEKRAVASLNPNGWEERLATLNVEAAQAMLQGCFALLC</sequence>
<proteinExistence type="predicted"/>
<protein>
    <submittedName>
        <fullName evidence="1">Uncharacterized protein</fullName>
    </submittedName>
</protein>
<evidence type="ECO:0000313" key="2">
    <source>
        <dbReference type="Proteomes" id="UP000268684"/>
    </source>
</evidence>
<reference evidence="1 2" key="1">
    <citation type="submission" date="2017-11" db="EMBL/GenBank/DDBJ databases">
        <authorList>
            <person name="Seth-Smith MB H."/>
        </authorList>
    </citation>
    <scope>NUCLEOTIDE SEQUENCE [LARGE SCALE GENOMIC DNA]</scope>
    <source>
        <strain evidence="1">E</strain>
    </source>
</reference>
<dbReference type="EMBL" id="LR025742">
    <property type="protein sequence ID" value="VBB10592.1"/>
    <property type="molecule type" value="Genomic_DNA"/>
</dbReference>
<name>A0AAJ5N959_9BURK</name>
<keyword evidence="2" id="KW-1185">Reference proteome</keyword>
<accession>A0AAJ5N959</accession>
<dbReference type="GeneID" id="71053197"/>
<dbReference type="Proteomes" id="UP000268684">
    <property type="component" value="Chromosome I"/>
</dbReference>
<evidence type="ECO:0000313" key="1">
    <source>
        <dbReference type="EMBL" id="VBB10592.1"/>
    </source>
</evidence>
<gene>
    <name evidence="1" type="ORF">BSTAB16_0699</name>
</gene>